<keyword evidence="2" id="KW-0521">NADP</keyword>
<evidence type="ECO:0000259" key="4">
    <source>
        <dbReference type="Pfam" id="PF07859"/>
    </source>
</evidence>
<proteinExistence type="inferred from homology"/>
<dbReference type="Gene3D" id="3.40.50.1820">
    <property type="entry name" value="alpha/beta hydrolase"/>
    <property type="match status" value="1"/>
</dbReference>
<dbReference type="EMBL" id="ML735275">
    <property type="protein sequence ID" value="KAE8388683.1"/>
    <property type="molecule type" value="Genomic_DNA"/>
</dbReference>
<dbReference type="PRINTS" id="PR00081">
    <property type="entry name" value="GDHRDH"/>
</dbReference>
<dbReference type="InterPro" id="IPR036291">
    <property type="entry name" value="NAD(P)-bd_dom_sf"/>
</dbReference>
<dbReference type="SUPFAM" id="SSF51735">
    <property type="entry name" value="NAD(P)-binding Rossmann-fold domains"/>
    <property type="match status" value="1"/>
</dbReference>
<dbReference type="Proteomes" id="UP000326877">
    <property type="component" value="Unassembled WGS sequence"/>
</dbReference>
<protein>
    <submittedName>
        <fullName evidence="5">Alpha/Beta hydrolase protein</fullName>
    </submittedName>
</protein>
<organism evidence="5">
    <name type="scientific">Petromyces alliaceus</name>
    <name type="common">Aspergillus alliaceus</name>
    <dbReference type="NCBI Taxonomy" id="209559"/>
    <lineage>
        <taxon>Eukaryota</taxon>
        <taxon>Fungi</taxon>
        <taxon>Dikarya</taxon>
        <taxon>Ascomycota</taxon>
        <taxon>Pezizomycotina</taxon>
        <taxon>Eurotiomycetes</taxon>
        <taxon>Eurotiomycetidae</taxon>
        <taxon>Eurotiales</taxon>
        <taxon>Aspergillaceae</taxon>
        <taxon>Aspergillus</taxon>
        <taxon>Aspergillus subgen. Circumdati</taxon>
    </lineage>
</organism>
<dbReference type="PROSITE" id="PS00061">
    <property type="entry name" value="ADH_SHORT"/>
    <property type="match status" value="1"/>
</dbReference>
<dbReference type="InterPro" id="IPR029058">
    <property type="entry name" value="AB_hydrolase_fold"/>
</dbReference>
<comment type="similarity">
    <text evidence="1">Belongs to the short-chain dehydrogenases/reductases (SDR) family.</text>
</comment>
<dbReference type="Pfam" id="PF00106">
    <property type="entry name" value="adh_short"/>
    <property type="match status" value="1"/>
</dbReference>
<evidence type="ECO:0000313" key="5">
    <source>
        <dbReference type="EMBL" id="KAE8388683.1"/>
    </source>
</evidence>
<dbReference type="AlphaFoldDB" id="A0A5N7C4B3"/>
<feature type="domain" description="Alpha/beta hydrolase fold-3" evidence="4">
    <location>
        <begin position="93"/>
        <end position="299"/>
    </location>
</feature>
<dbReference type="Gene3D" id="3.40.50.720">
    <property type="entry name" value="NAD(P)-binding Rossmann-like Domain"/>
    <property type="match status" value="1"/>
</dbReference>
<reference evidence="5" key="1">
    <citation type="submission" date="2019-04" db="EMBL/GenBank/DDBJ databases">
        <title>Friends and foes A comparative genomics studyof 23 Aspergillus species from section Flavi.</title>
        <authorList>
            <consortium name="DOE Joint Genome Institute"/>
            <person name="Kjaerbolling I."/>
            <person name="Vesth T."/>
            <person name="Frisvad J.C."/>
            <person name="Nybo J.L."/>
            <person name="Theobald S."/>
            <person name="Kildgaard S."/>
            <person name="Isbrandt T."/>
            <person name="Kuo A."/>
            <person name="Sato A."/>
            <person name="Lyhne E.K."/>
            <person name="Kogle M.E."/>
            <person name="Wiebenga A."/>
            <person name="Kun R.S."/>
            <person name="Lubbers R.J."/>
            <person name="Makela M.R."/>
            <person name="Barry K."/>
            <person name="Chovatia M."/>
            <person name="Clum A."/>
            <person name="Daum C."/>
            <person name="Haridas S."/>
            <person name="He G."/>
            <person name="LaButti K."/>
            <person name="Lipzen A."/>
            <person name="Mondo S."/>
            <person name="Riley R."/>
            <person name="Salamov A."/>
            <person name="Simmons B.A."/>
            <person name="Magnuson J.K."/>
            <person name="Henrissat B."/>
            <person name="Mortensen U.H."/>
            <person name="Larsen T.O."/>
            <person name="Devries R.P."/>
            <person name="Grigoriev I.V."/>
            <person name="Machida M."/>
            <person name="Baker S.E."/>
            <person name="Andersen M.R."/>
        </authorList>
    </citation>
    <scope>NUCLEOTIDE SEQUENCE [LARGE SCALE GENOMIC DNA]</scope>
    <source>
        <strain evidence="5">IBT 14317</strain>
    </source>
</reference>
<dbReference type="GO" id="GO:0016491">
    <property type="term" value="F:oxidoreductase activity"/>
    <property type="evidence" value="ECO:0007669"/>
    <property type="project" value="UniProtKB-KW"/>
</dbReference>
<accession>A0A5N7C4B3</accession>
<dbReference type="InterPro" id="IPR002347">
    <property type="entry name" value="SDR_fam"/>
</dbReference>
<dbReference type="PANTHER" id="PTHR43180">
    <property type="entry name" value="3-OXOACYL-(ACYL-CARRIER-PROTEIN) REDUCTASE (AFU_ORTHOLOGUE AFUA_6G11210)"/>
    <property type="match status" value="1"/>
</dbReference>
<evidence type="ECO:0000256" key="1">
    <source>
        <dbReference type="ARBA" id="ARBA00006484"/>
    </source>
</evidence>
<sequence>MPLQLDPEFAEVAGPLLQQLAKIEKPAPHDIAARRHWSVAVAEGFQKNPLPDGLEYLVYHVPTPTGDHQIAIHHYRKTPARSEPDQDHKDSAVIHLHGGGFFSLSPVHFEKLLVWYVSDSGVQMLSVDYRLAPEHPYPIPIEDSWTALQWVYANAETLFIDTSRIGIMGESAGGGLAAGLALIARDRGLSPPLAKQILVYPMLDDRLAKHHGDELAFAFWTFDDNITGWTAYLGEDVQTDRVSQYAAPARAESVEGLPPTYIDCGQLDIFVQEDMEYALRFVKAGIPLEFHVYPGVPHGHGSPPRDSSLFFCPNYHATTMTAISPPTSEALSENVANRVAIVTGAARGIGFAAASLLAHHGARVVLVDLQEDALKSAVETIGTQAIYKSCDVSDWAQQTALFQWVVDTTGPIDLVVCNAAINPEIALLQTQDPERKAQLNCQTSHNYLADETKDGELQQPSTQLFDVNINSVVFGLKLAIHHMKQGSGGRIVVVGSAGSYIPVPSQPLYTASKHAVLGLVRSTALIEEVIRANIVISWIAPWLTLTSMVKGLEATTQPHTLKSSPEDVAWAIAAAVASPGSWANAKGFWVQGRTITEVEDAYWEVGKRLIRAENRF</sequence>
<dbReference type="Pfam" id="PF07859">
    <property type="entry name" value="Abhydrolase_3"/>
    <property type="match status" value="1"/>
</dbReference>
<dbReference type="PANTHER" id="PTHR43180:SF33">
    <property type="entry name" value="15-HYDROXYPROSTAGLANDIN DEHYDROGENASE [NAD(+)]-LIKE"/>
    <property type="match status" value="1"/>
</dbReference>
<dbReference type="SUPFAM" id="SSF53474">
    <property type="entry name" value="alpha/beta-Hydrolases"/>
    <property type="match status" value="1"/>
</dbReference>
<gene>
    <name evidence="5" type="ORF">BDV23DRAFT_195015</name>
</gene>
<dbReference type="InterPro" id="IPR013094">
    <property type="entry name" value="AB_hydrolase_3"/>
</dbReference>
<evidence type="ECO:0000256" key="3">
    <source>
        <dbReference type="ARBA" id="ARBA00023002"/>
    </source>
</evidence>
<name>A0A5N7C4B3_PETAA</name>
<dbReference type="GO" id="GO:0044550">
    <property type="term" value="P:secondary metabolite biosynthetic process"/>
    <property type="evidence" value="ECO:0007669"/>
    <property type="project" value="UniProtKB-ARBA"/>
</dbReference>
<evidence type="ECO:0000256" key="2">
    <source>
        <dbReference type="ARBA" id="ARBA00022857"/>
    </source>
</evidence>
<keyword evidence="3" id="KW-0560">Oxidoreductase</keyword>
<dbReference type="GO" id="GO:0016787">
    <property type="term" value="F:hydrolase activity"/>
    <property type="evidence" value="ECO:0007669"/>
    <property type="project" value="UniProtKB-KW"/>
</dbReference>
<dbReference type="InterPro" id="IPR020904">
    <property type="entry name" value="Sc_DH/Rdtase_CS"/>
</dbReference>
<keyword evidence="5" id="KW-0378">Hydrolase</keyword>
<dbReference type="OrthoDB" id="408631at2759"/>